<evidence type="ECO:0000313" key="2">
    <source>
        <dbReference type="EMBL" id="VAW75200.1"/>
    </source>
</evidence>
<proteinExistence type="predicted"/>
<keyword evidence="1" id="KW-1133">Transmembrane helix</keyword>
<organism evidence="2">
    <name type="scientific">hydrothermal vent metagenome</name>
    <dbReference type="NCBI Taxonomy" id="652676"/>
    <lineage>
        <taxon>unclassified sequences</taxon>
        <taxon>metagenomes</taxon>
        <taxon>ecological metagenomes</taxon>
    </lineage>
</organism>
<accession>A0A3B0YEJ7</accession>
<evidence type="ECO:0000256" key="1">
    <source>
        <dbReference type="SAM" id="Phobius"/>
    </source>
</evidence>
<protein>
    <submittedName>
        <fullName evidence="2">Uncharacterized protein</fullName>
    </submittedName>
</protein>
<keyword evidence="1" id="KW-0472">Membrane</keyword>
<dbReference type="AlphaFoldDB" id="A0A3B0YEJ7"/>
<sequence length="237" mass="26894">MSFLDKHLEKTVIRLDFQNETGEYLSEAEEITDEVVSWIINKIEDLQELIAVISGLIVYLKNNGYIASYGVTPNKWSQKHDFGKGIQEDLKISTPFPDEEITKLLIEYAFKEIVPLEPLTDLEEHEFTTQDERRFIKQYKQTQKSIKLAKSGVITAIFIGVFGIIFNIIALNNQSDSSSMNATLYRNSSDAVIDNLDKLSSIGLDRNAKLDRLIQETKNSSNIIEKDLGGIKSDIKN</sequence>
<name>A0A3B0YEJ7_9ZZZZ</name>
<dbReference type="EMBL" id="UOFN01000046">
    <property type="protein sequence ID" value="VAW75200.1"/>
    <property type="molecule type" value="Genomic_DNA"/>
</dbReference>
<feature type="transmembrane region" description="Helical" evidence="1">
    <location>
        <begin position="148"/>
        <end position="171"/>
    </location>
</feature>
<reference evidence="2" key="1">
    <citation type="submission" date="2018-06" db="EMBL/GenBank/DDBJ databases">
        <authorList>
            <person name="Zhirakovskaya E."/>
        </authorList>
    </citation>
    <scope>NUCLEOTIDE SEQUENCE</scope>
</reference>
<keyword evidence="1" id="KW-0812">Transmembrane</keyword>
<gene>
    <name evidence="2" type="ORF">MNBD_GAMMA15-1979</name>
</gene>